<evidence type="ECO:0000313" key="1">
    <source>
        <dbReference type="EMBL" id="PWK77224.1"/>
    </source>
</evidence>
<protein>
    <recommendedName>
        <fullName evidence="3">Polyketide cyclase/dehydrase/lipid transport protein</fullName>
    </recommendedName>
</protein>
<gene>
    <name evidence="1" type="ORF">LX99_03034</name>
</gene>
<dbReference type="Gene3D" id="3.30.530.20">
    <property type="match status" value="1"/>
</dbReference>
<name>A0A316H8B0_9SPHI</name>
<dbReference type="Proteomes" id="UP000245678">
    <property type="component" value="Unassembled WGS sequence"/>
</dbReference>
<comment type="caution">
    <text evidence="1">The sequence shown here is derived from an EMBL/GenBank/DDBJ whole genome shotgun (WGS) entry which is preliminary data.</text>
</comment>
<evidence type="ECO:0000313" key="2">
    <source>
        <dbReference type="Proteomes" id="UP000245678"/>
    </source>
</evidence>
<proteinExistence type="predicted"/>
<dbReference type="InterPro" id="IPR023393">
    <property type="entry name" value="START-like_dom_sf"/>
</dbReference>
<dbReference type="SUPFAM" id="SSF55961">
    <property type="entry name" value="Bet v1-like"/>
    <property type="match status" value="1"/>
</dbReference>
<evidence type="ECO:0008006" key="3">
    <source>
        <dbReference type="Google" id="ProtNLM"/>
    </source>
</evidence>
<reference evidence="1 2" key="1">
    <citation type="submission" date="2018-05" db="EMBL/GenBank/DDBJ databases">
        <title>Genomic Encyclopedia of Archaeal and Bacterial Type Strains, Phase II (KMG-II): from individual species to whole genera.</title>
        <authorList>
            <person name="Goeker M."/>
        </authorList>
    </citation>
    <scope>NUCLEOTIDE SEQUENCE [LARGE SCALE GENOMIC DNA]</scope>
    <source>
        <strain evidence="1 2">DSM 19975</strain>
    </source>
</reference>
<accession>A0A316H8B0</accession>
<dbReference type="EMBL" id="QGHA01000005">
    <property type="protein sequence ID" value="PWK77224.1"/>
    <property type="molecule type" value="Genomic_DNA"/>
</dbReference>
<sequence>MARKPIGLGSGFKLKPLIVVLIRLKFDRQRRLSNFTFITISIQMNTFTSKVSINKPLKAVYDFLADFNNHRQLMPDNIQEWASTTDEARFSIQNMAKLALKISERVPDELITIIPAEKPPFDLELKWSLSFDNDHTDVVFTIGAELSMMMKMLASGPLQKLADHETQSLLNLLS</sequence>
<dbReference type="AlphaFoldDB" id="A0A316H8B0"/>
<dbReference type="CDD" id="cd07812">
    <property type="entry name" value="SRPBCC"/>
    <property type="match status" value="1"/>
</dbReference>
<organism evidence="1 2">
    <name type="scientific">Mucilaginibacter oryzae</name>
    <dbReference type="NCBI Taxonomy" id="468058"/>
    <lineage>
        <taxon>Bacteria</taxon>
        <taxon>Pseudomonadati</taxon>
        <taxon>Bacteroidota</taxon>
        <taxon>Sphingobacteriia</taxon>
        <taxon>Sphingobacteriales</taxon>
        <taxon>Sphingobacteriaceae</taxon>
        <taxon>Mucilaginibacter</taxon>
    </lineage>
</organism>
<keyword evidence="2" id="KW-1185">Reference proteome</keyword>